<gene>
    <name evidence="3" type="primary">BQ5605_C010g06161</name>
    <name evidence="3" type="ORF">BQ5605_C010G06161</name>
</gene>
<reference evidence="3 4" key="1">
    <citation type="submission" date="2016-11" db="EMBL/GenBank/DDBJ databases">
        <authorList>
            <person name="Jaros S."/>
            <person name="Januszkiewicz K."/>
            <person name="Wedrychowicz H."/>
        </authorList>
    </citation>
    <scope>NUCLEOTIDE SEQUENCE [LARGE SCALE GENOMIC DNA]</scope>
</reference>
<protein>
    <submittedName>
        <fullName evidence="3">BQ5605_C010g06161 protein</fullName>
    </submittedName>
</protein>
<dbReference type="AlphaFoldDB" id="A0A2X0NMZ7"/>
<evidence type="ECO:0000256" key="1">
    <source>
        <dbReference type="SAM" id="Phobius"/>
    </source>
</evidence>
<keyword evidence="1" id="KW-0472">Membrane</keyword>
<feature type="transmembrane region" description="Helical" evidence="1">
    <location>
        <begin position="556"/>
        <end position="577"/>
    </location>
</feature>
<keyword evidence="4" id="KW-1185">Reference proteome</keyword>
<evidence type="ECO:0000313" key="3">
    <source>
        <dbReference type="EMBL" id="SGY14376.1"/>
    </source>
</evidence>
<dbReference type="EMBL" id="FQNC01000012">
    <property type="protein sequence ID" value="SGY14376.1"/>
    <property type="molecule type" value="Genomic_DNA"/>
</dbReference>
<evidence type="ECO:0000259" key="2">
    <source>
        <dbReference type="Pfam" id="PF23868"/>
    </source>
</evidence>
<name>A0A2X0NMZ7_9BASI</name>
<accession>A0A2X0NMZ7</accession>
<dbReference type="PANTHER" id="PTHR38644">
    <property type="entry name" value="EXPRESSED PROTEIN"/>
    <property type="match status" value="1"/>
</dbReference>
<feature type="domain" description="Mmc1 C-terminal" evidence="2">
    <location>
        <begin position="393"/>
        <end position="597"/>
    </location>
</feature>
<keyword evidence="1" id="KW-0812">Transmembrane</keyword>
<evidence type="ECO:0000313" key="4">
    <source>
        <dbReference type="Proteomes" id="UP000249464"/>
    </source>
</evidence>
<keyword evidence="1" id="KW-1133">Transmembrane helix</keyword>
<dbReference type="Proteomes" id="UP000249464">
    <property type="component" value="Unassembled WGS sequence"/>
</dbReference>
<dbReference type="InterPro" id="IPR056196">
    <property type="entry name" value="Mmc1_C"/>
</dbReference>
<dbReference type="PANTHER" id="PTHR38644:SF1">
    <property type="entry name" value="EXPRESSED PROTEIN"/>
    <property type="match status" value="1"/>
</dbReference>
<sequence length="660" mass="71505">MLSTRTATSRIATCCSSRTRPSTVAALAFRIRPLSSVAPASTPPRTPSAASPSSTDDALRSLAALLDRYPLLGDSRWPERIRHASHRLNDLSQNTRATIAFAGGHWSGVSPIVTAMLDEPLASNAQVSLALAARHLRLTDSEVLTIKSGREPGDVPRAIASTNELELPSAWLEAHRVQVVELIHGDLAPKQVSFDSLYSSDVVVLVLSSDRALSPASTRSLLNEIKGKPNLILALNTLDASPSSAASSLRSLSHQLSTVYPSSKDESEIIAVSSEQASSALGSLQAAEATSQPDLFEHFQSAFIKSGVPHLKDEVKQLISSVDRPTLHRQAAEFTLDKAIEASAVEGAKIQDSLHKVETDIAALDFIIDEATSAVLASLGVGSQGLKVPEEHMQNSMKALRQVFDHRLAWYVLPWKTDELVAEIVLVTGTTYLVDFEQHLLYSTGRIDSLANTLSQKTNELVQTRAFFPPQSSTSAPLASLHSPVLLNQIQQAEKESHVSASTTLISPLHLRRNQITCPGGPAETLQATAQKLVVEASSMTTGSILAGVGLEVTHYANLMTSAGVGLLGVTLAAWGLQRGWEKAKMRFEKDVQQRVRSGLEEDLGIAAKNLVDRSTYMARTAVALSLSLLEQRRNEFDAFQHDLRAIDERRRESSREKRM</sequence>
<organism evidence="3 4">
    <name type="scientific">Microbotryum silenes-dioicae</name>
    <dbReference type="NCBI Taxonomy" id="796604"/>
    <lineage>
        <taxon>Eukaryota</taxon>
        <taxon>Fungi</taxon>
        <taxon>Dikarya</taxon>
        <taxon>Basidiomycota</taxon>
        <taxon>Pucciniomycotina</taxon>
        <taxon>Microbotryomycetes</taxon>
        <taxon>Microbotryales</taxon>
        <taxon>Microbotryaceae</taxon>
        <taxon>Microbotryum</taxon>
    </lineage>
</organism>
<proteinExistence type="predicted"/>
<dbReference type="Pfam" id="PF23868">
    <property type="entry name" value="Mmc1_C"/>
    <property type="match status" value="1"/>
</dbReference>
<dbReference type="STRING" id="796604.A0A2X0NMZ7"/>